<evidence type="ECO:0000313" key="3">
    <source>
        <dbReference type="Proteomes" id="UP001595712"/>
    </source>
</evidence>
<dbReference type="RefSeq" id="WP_387979500.1">
    <property type="nucleotide sequence ID" value="NZ_JBHRWO010000021.1"/>
</dbReference>
<evidence type="ECO:0000259" key="1">
    <source>
        <dbReference type="Pfam" id="PF18899"/>
    </source>
</evidence>
<comment type="caution">
    <text evidence="2">The sequence shown here is derived from an EMBL/GenBank/DDBJ whole genome shotgun (WGS) entry which is preliminary data.</text>
</comment>
<reference evidence="3" key="1">
    <citation type="journal article" date="2019" name="Int. J. Syst. Evol. Microbiol.">
        <title>The Global Catalogue of Microorganisms (GCM) 10K type strain sequencing project: providing services to taxonomists for standard genome sequencing and annotation.</title>
        <authorList>
            <consortium name="The Broad Institute Genomics Platform"/>
            <consortium name="The Broad Institute Genome Sequencing Center for Infectious Disease"/>
            <person name="Wu L."/>
            <person name="Ma J."/>
        </authorList>
    </citation>
    <scope>NUCLEOTIDE SEQUENCE [LARGE SCALE GENOMIC DNA]</scope>
    <source>
        <strain evidence="3">CGMCC 4.7396</strain>
    </source>
</reference>
<organism evidence="2 3">
    <name type="scientific">Glycomyces rhizosphaerae</name>
    <dbReference type="NCBI Taxonomy" id="2054422"/>
    <lineage>
        <taxon>Bacteria</taxon>
        <taxon>Bacillati</taxon>
        <taxon>Actinomycetota</taxon>
        <taxon>Actinomycetes</taxon>
        <taxon>Glycomycetales</taxon>
        <taxon>Glycomycetaceae</taxon>
        <taxon>Glycomyces</taxon>
    </lineage>
</organism>
<dbReference type="InterPro" id="IPR043714">
    <property type="entry name" value="DUF5655"/>
</dbReference>
<feature type="domain" description="DUF5655" evidence="1">
    <location>
        <begin position="15"/>
        <end position="119"/>
    </location>
</feature>
<dbReference type="Pfam" id="PF18899">
    <property type="entry name" value="DUF5655"/>
    <property type="match status" value="1"/>
</dbReference>
<sequence>MVGGGTDPGALFEGHPDGFALYEAVAAAVAAIGEAEVRTTKSQIAFRRRKGFAFVWRPGQYIDSKVPAVLSIALPERLDSERFKEVAHPSPKSWMHHLELHEPGEVDAEVRSWLVSAYRAAA</sequence>
<accession>A0ABV7Q6E2</accession>
<name>A0ABV7Q6E2_9ACTN</name>
<keyword evidence="3" id="KW-1185">Reference proteome</keyword>
<gene>
    <name evidence="2" type="ORF">ACFO8M_21770</name>
</gene>
<evidence type="ECO:0000313" key="2">
    <source>
        <dbReference type="EMBL" id="MFC3495124.1"/>
    </source>
</evidence>
<protein>
    <submittedName>
        <fullName evidence="2">DUF5655 domain-containing protein</fullName>
    </submittedName>
</protein>
<dbReference type="EMBL" id="JBHRWO010000021">
    <property type="protein sequence ID" value="MFC3495124.1"/>
    <property type="molecule type" value="Genomic_DNA"/>
</dbReference>
<dbReference type="Proteomes" id="UP001595712">
    <property type="component" value="Unassembled WGS sequence"/>
</dbReference>
<proteinExistence type="predicted"/>